<protein>
    <recommendedName>
        <fullName evidence="3">PH domain-containing protein</fullName>
    </recommendedName>
</protein>
<accession>A0A9W7AKT0</accession>
<dbReference type="Pfam" id="PF00169">
    <property type="entry name" value="PH"/>
    <property type="match status" value="1"/>
</dbReference>
<evidence type="ECO:0000259" key="3">
    <source>
        <dbReference type="PROSITE" id="PS50003"/>
    </source>
</evidence>
<dbReference type="SUPFAM" id="SSF50729">
    <property type="entry name" value="PH domain-like"/>
    <property type="match status" value="1"/>
</dbReference>
<dbReference type="Gene3D" id="2.30.29.30">
    <property type="entry name" value="Pleckstrin-homology domain (PH domain)/Phosphotyrosine-binding domain (PTB)"/>
    <property type="match status" value="1"/>
</dbReference>
<dbReference type="GO" id="GO:0005769">
    <property type="term" value="C:early endosome"/>
    <property type="evidence" value="ECO:0007669"/>
    <property type="project" value="TreeGrafter"/>
</dbReference>
<keyword evidence="1" id="KW-0597">Phosphoprotein</keyword>
<organism evidence="4 5">
    <name type="scientific">Triparma retinervis</name>
    <dbReference type="NCBI Taxonomy" id="2557542"/>
    <lineage>
        <taxon>Eukaryota</taxon>
        <taxon>Sar</taxon>
        <taxon>Stramenopiles</taxon>
        <taxon>Ochrophyta</taxon>
        <taxon>Bolidophyceae</taxon>
        <taxon>Parmales</taxon>
        <taxon>Triparmaceae</taxon>
        <taxon>Triparma</taxon>
    </lineage>
</organism>
<dbReference type="EMBL" id="BRXZ01002836">
    <property type="protein sequence ID" value="GMH71182.1"/>
    <property type="molecule type" value="Genomic_DNA"/>
</dbReference>
<feature type="region of interest" description="Disordered" evidence="2">
    <location>
        <begin position="164"/>
        <end position="225"/>
    </location>
</feature>
<comment type="caution">
    <text evidence="4">The sequence shown here is derived from an EMBL/GenBank/DDBJ whole genome shotgun (WGS) entry which is preliminary data.</text>
</comment>
<dbReference type="PANTHER" id="PTHR22902">
    <property type="entry name" value="SESQUIPEDALIAN"/>
    <property type="match status" value="1"/>
</dbReference>
<keyword evidence="5" id="KW-1185">Reference proteome</keyword>
<dbReference type="GO" id="GO:0001881">
    <property type="term" value="P:receptor recycling"/>
    <property type="evidence" value="ECO:0007669"/>
    <property type="project" value="TreeGrafter"/>
</dbReference>
<evidence type="ECO:0000313" key="5">
    <source>
        <dbReference type="Proteomes" id="UP001165082"/>
    </source>
</evidence>
<name>A0A9W7AKT0_9STRA</name>
<reference evidence="4" key="1">
    <citation type="submission" date="2022-07" db="EMBL/GenBank/DDBJ databases">
        <title>Genome analysis of Parmales, a sister group of diatoms, reveals the evolutionary specialization of diatoms from phago-mixotrophs to photoautotrophs.</title>
        <authorList>
            <person name="Ban H."/>
            <person name="Sato S."/>
            <person name="Yoshikawa S."/>
            <person name="Kazumasa Y."/>
            <person name="Nakamura Y."/>
            <person name="Ichinomiya M."/>
            <person name="Saitoh K."/>
            <person name="Sato N."/>
            <person name="Blanc-Mathieu R."/>
            <person name="Endo H."/>
            <person name="Kuwata A."/>
            <person name="Ogata H."/>
        </authorList>
    </citation>
    <scope>NUCLEOTIDE SEQUENCE</scope>
</reference>
<dbReference type="GO" id="GO:0005829">
    <property type="term" value="C:cytosol"/>
    <property type="evidence" value="ECO:0007669"/>
    <property type="project" value="GOC"/>
</dbReference>
<dbReference type="PROSITE" id="PS50003">
    <property type="entry name" value="PH_DOMAIN"/>
    <property type="match status" value="1"/>
</dbReference>
<sequence>MTTFAEVPSWVQRSEGSDNHFDGVMIALDNEGKEVSSRPTVKDDLSSIPDSEAGRGGAYMWKKGDSRHSWTRRYFEVKQQIVYYFAEPTDEKPLGVIPLDGCQIKVPPQNAQHFEDHNENAVKECYEFWISHPHRRLFSICASSREERQNWVVSLVKRTKKGYSMGAAGGADVPSIPNPSDGVSGLPPPGGLQGADETPVKGKKKKKKKADGGMVEGETDERENAVKDLLNRSRRASEEEAQLAMQNTSTLRRRLSSAMTPDALKAIADPTSPAAVREKKKPAKKGNVALENWQKKRMELIKKLVDNEKDHPMTLSFLLRGQLIALDRVMAEPPHPNAKVDVPHIKGDWAGEVVISVFNRYSNKKGQMEYENWLSFMEDIDLVNTHLGPKDNVKKFDATEVWRKVLRLEAGKEVDDKNASFPEFYTFLLVLCDRAYSDIFQRSATDAMELFLHEVIVPIYYFHMGENDHEKCASRDPLVKDGRITLLLNAYLPNLWRVFLHYAQDMANRVPATFDEEGVVTEFGTHKPLPEELAFPRVAQSSERALFEGVTNLPGLVPESGKAGKAKGNQVYTIHTSGILRFCEDYGLNEIVTKNNILRTYKRVVGNRFKLKGFAPPKTTVKPHPMANKTHVLGGKPRSPAKKGPGSTITGSPAFKPVGSRAAQERVREQEYRERSGSLIKTSQLGPSVSIDDALRARAAAPGPHNVQAKDTNTLYTRTGGLHAPHKGDKVQVPSSHAGFCEFIEIVSGIALLGMCQDAHHHKMYPSAYDKVLALLCIWGVADVTMVERAKFMWPYDKKVPKQKNMDDWVGFDDGR</sequence>
<evidence type="ECO:0000256" key="1">
    <source>
        <dbReference type="ARBA" id="ARBA00022553"/>
    </source>
</evidence>
<dbReference type="GO" id="GO:0055037">
    <property type="term" value="C:recycling endosome"/>
    <property type="evidence" value="ECO:0007669"/>
    <property type="project" value="TreeGrafter"/>
</dbReference>
<dbReference type="InterPro" id="IPR001849">
    <property type="entry name" value="PH_domain"/>
</dbReference>
<dbReference type="GO" id="GO:0007032">
    <property type="term" value="P:endosome organization"/>
    <property type="evidence" value="ECO:0007669"/>
    <property type="project" value="TreeGrafter"/>
</dbReference>
<dbReference type="AlphaFoldDB" id="A0A9W7AKT0"/>
<dbReference type="Proteomes" id="UP001165082">
    <property type="component" value="Unassembled WGS sequence"/>
</dbReference>
<feature type="region of interest" description="Disordered" evidence="2">
    <location>
        <begin position="616"/>
        <end position="663"/>
    </location>
</feature>
<proteinExistence type="predicted"/>
<dbReference type="InterPro" id="IPR045188">
    <property type="entry name" value="Boi1/Boi2-like"/>
</dbReference>
<dbReference type="GO" id="GO:0005802">
    <property type="term" value="C:trans-Golgi network"/>
    <property type="evidence" value="ECO:0007669"/>
    <property type="project" value="TreeGrafter"/>
</dbReference>
<dbReference type="PANTHER" id="PTHR22902:SF27">
    <property type="entry name" value="PLECKSTRIN HOMOLOGY DOMAIN-CONTAINING FAMILY A MEMBER 3"/>
    <property type="match status" value="1"/>
</dbReference>
<dbReference type="OrthoDB" id="10261837at2759"/>
<feature type="domain" description="PH" evidence="3">
    <location>
        <begin position="52"/>
        <end position="160"/>
    </location>
</feature>
<dbReference type="InterPro" id="IPR011993">
    <property type="entry name" value="PH-like_dom_sf"/>
</dbReference>
<evidence type="ECO:0000256" key="2">
    <source>
        <dbReference type="SAM" id="MobiDB-lite"/>
    </source>
</evidence>
<dbReference type="GO" id="GO:0042147">
    <property type="term" value="P:retrograde transport, endosome to Golgi"/>
    <property type="evidence" value="ECO:0007669"/>
    <property type="project" value="TreeGrafter"/>
</dbReference>
<evidence type="ECO:0000313" key="4">
    <source>
        <dbReference type="EMBL" id="GMH71182.1"/>
    </source>
</evidence>
<gene>
    <name evidence="4" type="ORF">TrRE_jg11117</name>
</gene>
<dbReference type="SMART" id="SM00233">
    <property type="entry name" value="PH"/>
    <property type="match status" value="1"/>
</dbReference>